<feature type="region of interest" description="Disordered" evidence="1">
    <location>
        <begin position="740"/>
        <end position="760"/>
    </location>
</feature>
<evidence type="ECO:0000256" key="1">
    <source>
        <dbReference type="SAM" id="MobiDB-lite"/>
    </source>
</evidence>
<dbReference type="InterPro" id="IPR020864">
    <property type="entry name" value="MACPF"/>
</dbReference>
<keyword evidence="5" id="KW-1185">Reference proteome</keyword>
<dbReference type="Gene3D" id="3.40.50.300">
    <property type="entry name" value="P-loop containing nucleotide triphosphate hydrolases"/>
    <property type="match status" value="1"/>
</dbReference>
<gene>
    <name evidence="4" type="ORF">DFH08DRAFT_1079884</name>
</gene>
<dbReference type="AlphaFoldDB" id="A0AAD7A2S0"/>
<sequence length="789" mass="87632">MVANITIIVVVGSRKMAERLLTSHDSAVVSTETGTLFHKGQAAKAKIQFVSGYLPKHRMLQLFHASGTPPRLDETERKVADEMAKLGATNANVGGIVFMCKEKNLDRGGFPFQERTRFLGLSGNSLFEKLTVVPLMPTLGSTPPPEWLSKKGTCILDVSEPSVVLPKALFSFAKGEDAGRIQLRDIYSKSAASVRRNGQRAVILLAGHSGHGKSKTINRLIGKELLNVGRGTLGSTTKVIERVQVLNTSKDLFSDITVTFDDTPGLEDNTFEDRELNASLLLRYKADHFPDIYPNVIVLVAAWESITPDAHNEPAHFTSALGKTIYALHRSNLVDEERANIVVVITKSLSSFHQFDDYKTTKEKHAQWRIEEGRRRGIITDLQRKMFARSSTWEIVFVENGGGKDMTAKLPVLPDGLLSHQNLYDAICNIVKRPSSDGSLDLVGIQALQVLTGAGPLNSLAEARTEVLVASKEIFVTRLKEIAAKPLPLAPHQILKDLARNYLGTTYDNVTGTFGCTNVLGEQKVDLQGVDAHKDFEEITNPLTPHPQSDESKNDRLRRYYSSDWAFRAAVATVSKNSQCHILHCESRVITASNPRLSADMEALIGRLPPWSRGEQPLYTQFFKNYGTHVITQLVLGGTVRAIVDSTNDPKNPNIMIFRDGGASVAAELTVYLEQHFPRLVSSSGWKETREKWIQALEKEPVFCPDHKLTQYKRIYEFGHLTSAQRADLASAYREYVALPPQNDKNSDRRAPRTGSDSDWLQRDHNFAEAVKDLLDAVTQALYRLGQGR</sequence>
<evidence type="ECO:0000259" key="2">
    <source>
        <dbReference type="Pfam" id="PF01823"/>
    </source>
</evidence>
<comment type="caution">
    <text evidence="4">The sequence shown here is derived from an EMBL/GenBank/DDBJ whole genome shotgun (WGS) entry which is preliminary data.</text>
</comment>
<feature type="domain" description="G" evidence="3">
    <location>
        <begin position="203"/>
        <end position="281"/>
    </location>
</feature>
<evidence type="ECO:0000259" key="3">
    <source>
        <dbReference type="Pfam" id="PF01926"/>
    </source>
</evidence>
<name>A0AAD7A2S0_9AGAR</name>
<dbReference type="Proteomes" id="UP001218218">
    <property type="component" value="Unassembled WGS sequence"/>
</dbReference>
<dbReference type="InterPro" id="IPR027417">
    <property type="entry name" value="P-loop_NTPase"/>
</dbReference>
<evidence type="ECO:0008006" key="6">
    <source>
        <dbReference type="Google" id="ProtNLM"/>
    </source>
</evidence>
<evidence type="ECO:0000313" key="4">
    <source>
        <dbReference type="EMBL" id="KAJ7348405.1"/>
    </source>
</evidence>
<proteinExistence type="predicted"/>
<dbReference type="Pfam" id="PF01926">
    <property type="entry name" value="MMR_HSR1"/>
    <property type="match status" value="1"/>
</dbReference>
<organism evidence="4 5">
    <name type="scientific">Mycena albidolilacea</name>
    <dbReference type="NCBI Taxonomy" id="1033008"/>
    <lineage>
        <taxon>Eukaryota</taxon>
        <taxon>Fungi</taxon>
        <taxon>Dikarya</taxon>
        <taxon>Basidiomycota</taxon>
        <taxon>Agaricomycotina</taxon>
        <taxon>Agaricomycetes</taxon>
        <taxon>Agaricomycetidae</taxon>
        <taxon>Agaricales</taxon>
        <taxon>Marasmiineae</taxon>
        <taxon>Mycenaceae</taxon>
        <taxon>Mycena</taxon>
    </lineage>
</organism>
<dbReference type="InterPro" id="IPR006073">
    <property type="entry name" value="GTP-bd"/>
</dbReference>
<reference evidence="4" key="1">
    <citation type="submission" date="2023-03" db="EMBL/GenBank/DDBJ databases">
        <title>Massive genome expansion in bonnet fungi (Mycena s.s.) driven by repeated elements and novel gene families across ecological guilds.</title>
        <authorList>
            <consortium name="Lawrence Berkeley National Laboratory"/>
            <person name="Harder C.B."/>
            <person name="Miyauchi S."/>
            <person name="Viragh M."/>
            <person name="Kuo A."/>
            <person name="Thoen E."/>
            <person name="Andreopoulos B."/>
            <person name="Lu D."/>
            <person name="Skrede I."/>
            <person name="Drula E."/>
            <person name="Henrissat B."/>
            <person name="Morin E."/>
            <person name="Kohler A."/>
            <person name="Barry K."/>
            <person name="LaButti K."/>
            <person name="Morin E."/>
            <person name="Salamov A."/>
            <person name="Lipzen A."/>
            <person name="Mereny Z."/>
            <person name="Hegedus B."/>
            <person name="Baldrian P."/>
            <person name="Stursova M."/>
            <person name="Weitz H."/>
            <person name="Taylor A."/>
            <person name="Grigoriev I.V."/>
            <person name="Nagy L.G."/>
            <person name="Martin F."/>
            <person name="Kauserud H."/>
        </authorList>
    </citation>
    <scope>NUCLEOTIDE SEQUENCE</scope>
    <source>
        <strain evidence="4">CBHHK002</strain>
    </source>
</reference>
<feature type="domain" description="MACPF" evidence="2">
    <location>
        <begin position="574"/>
        <end position="645"/>
    </location>
</feature>
<dbReference type="SUPFAM" id="SSF52540">
    <property type="entry name" value="P-loop containing nucleoside triphosphate hydrolases"/>
    <property type="match status" value="1"/>
</dbReference>
<dbReference type="CDD" id="cd00882">
    <property type="entry name" value="Ras_like_GTPase"/>
    <property type="match status" value="1"/>
</dbReference>
<dbReference type="GO" id="GO:0005525">
    <property type="term" value="F:GTP binding"/>
    <property type="evidence" value="ECO:0007669"/>
    <property type="project" value="InterPro"/>
</dbReference>
<accession>A0AAD7A2S0</accession>
<dbReference type="Pfam" id="PF01823">
    <property type="entry name" value="MACPF"/>
    <property type="match status" value="1"/>
</dbReference>
<evidence type="ECO:0000313" key="5">
    <source>
        <dbReference type="Proteomes" id="UP001218218"/>
    </source>
</evidence>
<dbReference type="EMBL" id="JARIHO010000017">
    <property type="protein sequence ID" value="KAJ7348405.1"/>
    <property type="molecule type" value="Genomic_DNA"/>
</dbReference>
<protein>
    <recommendedName>
        <fullName evidence="6">MACPF domain-containing protein</fullName>
    </recommendedName>
</protein>